<dbReference type="GO" id="GO:0140662">
    <property type="term" value="F:ATP-dependent protein folding chaperone"/>
    <property type="evidence" value="ECO:0007669"/>
    <property type="project" value="InterPro"/>
</dbReference>
<feature type="region of interest" description="Disordered" evidence="7">
    <location>
        <begin position="579"/>
        <end position="612"/>
    </location>
</feature>
<sequence length="769" mass="85265">MTTTTTAATVVGIDLGTLTTKITLSSTHDFEIVRNAHGGHTTPTAVTFAGPTRPRLLGEDAADISRGDENTVWMMDRLLTGNNCCDTTDDSNDDQKIMMMMMQDFCRFQFDNHTNSVYIPNMDTTYDTTALLAMLLGRVKRNVLATIQRRTGKNDNNADNEELEFVFAVPSNYPQVTRQAVMDAAYAVKVNKSRVVDGARCLAAVYQRKFYDGQDVDDVVVSNNNSNDSSNDDGDEQKKTNKQKKTVLVVEMGHSRSCVSILQCGGGSGNKEEEAASQNQNDIPSSNNNVQVLSSVSSATLGAAMIDMALFHHFQSNHPSLSHTTTTFLTPKSRPAQRLMEGCRKLKHILSMLPEGNVTVETIGKNDTDVSLSGNRELLKQLCQESVANKLKSMIAAAVDEAGGIDVLGDIGSVEITGGGTRIPMIQDAVRHAIGKGEDFVLSKSLDDTSLAFGASLLPIDASTTNVEVTAEHEARRAQLLEEEMAMMERDVQMVRKDEIRNQIESHVLELRSARHSTHGSLLPSSDEFASYLDGNDDWLFSDECENATVEEMEEKWTQIQGKTQEFCADYLAATQADAERKEKELEDEAKRAAAEQDAEAGDGEAEDHDTRRLPFKRRMEIVLKNKTEANELFSGKNYQHAAARYAKALSHCNKFFDLSPDQQNEVNEVKLSLYLNLAFAYIKLEKLDNAFLQCNEALKCDATSVKALYRRATVLYQKRKFDEASKDLDEAEKLAPDDKALKKLRVLVEKQMTKQKAKEKAMAKKMFG</sequence>
<dbReference type="Gene3D" id="3.30.30.30">
    <property type="match status" value="1"/>
</dbReference>
<evidence type="ECO:0000256" key="1">
    <source>
        <dbReference type="ARBA" id="ARBA00022737"/>
    </source>
</evidence>
<dbReference type="Gene3D" id="3.90.640.10">
    <property type="entry name" value="Actin, Chain A, domain 4"/>
    <property type="match status" value="1"/>
</dbReference>
<dbReference type="Gene3D" id="3.30.420.40">
    <property type="match status" value="2"/>
</dbReference>
<dbReference type="PANTHER" id="PTHR45639">
    <property type="entry name" value="HSC70CB, ISOFORM G-RELATED"/>
    <property type="match status" value="1"/>
</dbReference>
<feature type="repeat" description="TPR" evidence="5">
    <location>
        <begin position="706"/>
        <end position="739"/>
    </location>
</feature>
<dbReference type="PROSITE" id="PS01036">
    <property type="entry name" value="HSP70_3"/>
    <property type="match status" value="1"/>
</dbReference>
<keyword evidence="6" id="KW-0175">Coiled coil</keyword>
<feature type="region of interest" description="Disordered" evidence="7">
    <location>
        <begin position="219"/>
        <end position="242"/>
    </location>
</feature>
<evidence type="ECO:0000256" key="6">
    <source>
        <dbReference type="SAM" id="Coils"/>
    </source>
</evidence>
<dbReference type="InterPro" id="IPR018181">
    <property type="entry name" value="Heat_shock_70_CS"/>
</dbReference>
<dbReference type="PRINTS" id="PR00301">
    <property type="entry name" value="HEATSHOCK70"/>
</dbReference>
<keyword evidence="1" id="KW-0677">Repeat</keyword>
<dbReference type="InterPro" id="IPR019734">
    <property type="entry name" value="TPR_rpt"/>
</dbReference>
<dbReference type="SUPFAM" id="SSF48452">
    <property type="entry name" value="TPR-like"/>
    <property type="match status" value="1"/>
</dbReference>
<dbReference type="InterPro" id="IPR013126">
    <property type="entry name" value="Hsp_70_fam"/>
</dbReference>
<proteinExistence type="predicted"/>
<dbReference type="SUPFAM" id="SSF53067">
    <property type="entry name" value="Actin-like ATPase domain"/>
    <property type="match status" value="2"/>
</dbReference>
<dbReference type="SMART" id="SM00028">
    <property type="entry name" value="TPR"/>
    <property type="match status" value="3"/>
</dbReference>
<feature type="compositionally biased region" description="Low complexity" evidence="7">
    <location>
        <begin position="219"/>
        <end position="229"/>
    </location>
</feature>
<keyword evidence="3 5" id="KW-0802">TPR repeat</keyword>
<keyword evidence="4" id="KW-0067">ATP-binding</keyword>
<dbReference type="InterPro" id="IPR043129">
    <property type="entry name" value="ATPase_NBD"/>
</dbReference>
<dbReference type="PANTHER" id="PTHR45639:SF28">
    <property type="entry name" value="HEAT SHOCK PROTEIN-LIKE PROTEIN"/>
    <property type="match status" value="1"/>
</dbReference>
<dbReference type="PROSITE" id="PS50005">
    <property type="entry name" value="TPR"/>
    <property type="match status" value="1"/>
</dbReference>
<evidence type="ECO:0000256" key="3">
    <source>
        <dbReference type="ARBA" id="ARBA00022803"/>
    </source>
</evidence>
<dbReference type="Gene3D" id="1.20.1270.10">
    <property type="match status" value="1"/>
</dbReference>
<dbReference type="Pfam" id="PF07719">
    <property type="entry name" value="TPR_2"/>
    <property type="match status" value="1"/>
</dbReference>
<dbReference type="GO" id="GO:0005634">
    <property type="term" value="C:nucleus"/>
    <property type="evidence" value="ECO:0007669"/>
    <property type="project" value="TreeGrafter"/>
</dbReference>
<dbReference type="Gene3D" id="1.25.40.10">
    <property type="entry name" value="Tetratricopeptide repeat domain"/>
    <property type="match status" value="1"/>
</dbReference>
<keyword evidence="2" id="KW-0547">Nucleotide-binding</keyword>
<feature type="compositionally biased region" description="Basic and acidic residues" evidence="7">
    <location>
        <begin position="579"/>
        <end position="595"/>
    </location>
</feature>
<reference evidence="8" key="1">
    <citation type="submission" date="2021-01" db="EMBL/GenBank/DDBJ databases">
        <authorList>
            <person name="Corre E."/>
            <person name="Pelletier E."/>
            <person name="Niang G."/>
            <person name="Scheremetjew M."/>
            <person name="Finn R."/>
            <person name="Kale V."/>
            <person name="Holt S."/>
            <person name="Cochrane G."/>
            <person name="Meng A."/>
            <person name="Brown T."/>
            <person name="Cohen L."/>
        </authorList>
    </citation>
    <scope>NUCLEOTIDE SEQUENCE</scope>
    <source>
        <strain evidence="8">SM1012Den-03</strain>
    </source>
</reference>
<dbReference type="GO" id="GO:0005524">
    <property type="term" value="F:ATP binding"/>
    <property type="evidence" value="ECO:0007669"/>
    <property type="project" value="UniProtKB-KW"/>
</dbReference>
<dbReference type="GO" id="GO:0005829">
    <property type="term" value="C:cytosol"/>
    <property type="evidence" value="ECO:0007669"/>
    <property type="project" value="TreeGrafter"/>
</dbReference>
<feature type="compositionally biased region" description="Acidic residues" evidence="7">
    <location>
        <begin position="597"/>
        <end position="608"/>
    </location>
</feature>
<evidence type="ECO:0000313" key="8">
    <source>
        <dbReference type="EMBL" id="CAD9630592.1"/>
    </source>
</evidence>
<accession>A0A7S2Q280</accession>
<gene>
    <name evidence="8" type="ORF">SMAR0320_LOCUS22956</name>
</gene>
<dbReference type="Pfam" id="PF00012">
    <property type="entry name" value="HSP70"/>
    <property type="match status" value="2"/>
</dbReference>
<evidence type="ECO:0000256" key="5">
    <source>
        <dbReference type="PROSITE-ProRule" id="PRU00339"/>
    </source>
</evidence>
<dbReference type="InterPro" id="IPR029048">
    <property type="entry name" value="HSP70_C_sf"/>
</dbReference>
<feature type="region of interest" description="Disordered" evidence="7">
    <location>
        <begin position="269"/>
        <end position="288"/>
    </location>
</feature>
<dbReference type="InterPro" id="IPR013105">
    <property type="entry name" value="TPR_2"/>
</dbReference>
<dbReference type="EMBL" id="HBGZ01032136">
    <property type="protein sequence ID" value="CAD9630592.1"/>
    <property type="molecule type" value="Transcribed_RNA"/>
</dbReference>
<organism evidence="8">
    <name type="scientific">Skeletonema marinoi</name>
    <dbReference type="NCBI Taxonomy" id="267567"/>
    <lineage>
        <taxon>Eukaryota</taxon>
        <taxon>Sar</taxon>
        <taxon>Stramenopiles</taxon>
        <taxon>Ochrophyta</taxon>
        <taxon>Bacillariophyta</taxon>
        <taxon>Coscinodiscophyceae</taxon>
        <taxon>Thalassiosirophycidae</taxon>
        <taxon>Thalassiosirales</taxon>
        <taxon>Skeletonemataceae</taxon>
        <taxon>Skeletonema</taxon>
        <taxon>Skeletonema marinoi-dohrnii complex</taxon>
    </lineage>
</organism>
<feature type="coiled-coil region" evidence="6">
    <location>
        <begin position="471"/>
        <end position="498"/>
    </location>
</feature>
<evidence type="ECO:0000256" key="7">
    <source>
        <dbReference type="SAM" id="MobiDB-lite"/>
    </source>
</evidence>
<name>A0A7S2Q280_9STRA</name>
<dbReference type="AlphaFoldDB" id="A0A7S2Q280"/>
<protein>
    <submittedName>
        <fullName evidence="8">Uncharacterized protein</fullName>
    </submittedName>
</protein>
<dbReference type="InterPro" id="IPR011990">
    <property type="entry name" value="TPR-like_helical_dom_sf"/>
</dbReference>
<evidence type="ECO:0000256" key="2">
    <source>
        <dbReference type="ARBA" id="ARBA00022741"/>
    </source>
</evidence>
<evidence type="ECO:0000256" key="4">
    <source>
        <dbReference type="ARBA" id="ARBA00022840"/>
    </source>
</evidence>